<keyword evidence="1" id="KW-0812">Transmembrane</keyword>
<feature type="transmembrane region" description="Helical" evidence="1">
    <location>
        <begin position="81"/>
        <end position="100"/>
    </location>
</feature>
<comment type="caution">
    <text evidence="2">The sequence shown here is derived from an EMBL/GenBank/DDBJ whole genome shotgun (WGS) entry which is preliminary data.</text>
</comment>
<feature type="transmembrane region" description="Helical" evidence="1">
    <location>
        <begin position="58"/>
        <end position="75"/>
    </location>
</feature>
<gene>
    <name evidence="2" type="ORF">J2Z40_001558</name>
</gene>
<dbReference type="RefSeq" id="WP_066400743.1">
    <property type="nucleotide sequence ID" value="NZ_JAGIKZ010000006.1"/>
</dbReference>
<evidence type="ECO:0000313" key="2">
    <source>
        <dbReference type="EMBL" id="MBP2240998.1"/>
    </source>
</evidence>
<dbReference type="Proteomes" id="UP001519293">
    <property type="component" value="Unassembled WGS sequence"/>
</dbReference>
<name>A0ABS4RE31_9BACI</name>
<accession>A0ABS4RE31</accession>
<keyword evidence="1" id="KW-0472">Membrane</keyword>
<feature type="transmembrane region" description="Helical" evidence="1">
    <location>
        <begin position="6"/>
        <end position="30"/>
    </location>
</feature>
<evidence type="ECO:0008006" key="4">
    <source>
        <dbReference type="Google" id="ProtNLM"/>
    </source>
</evidence>
<keyword evidence="3" id="KW-1185">Reference proteome</keyword>
<organism evidence="2 3">
    <name type="scientific">Cytobacillus eiseniae</name>
    <dbReference type="NCBI Taxonomy" id="762947"/>
    <lineage>
        <taxon>Bacteria</taxon>
        <taxon>Bacillati</taxon>
        <taxon>Bacillota</taxon>
        <taxon>Bacilli</taxon>
        <taxon>Bacillales</taxon>
        <taxon>Bacillaceae</taxon>
        <taxon>Cytobacillus</taxon>
    </lineage>
</organism>
<feature type="transmembrane region" description="Helical" evidence="1">
    <location>
        <begin position="121"/>
        <end position="140"/>
    </location>
</feature>
<evidence type="ECO:0000256" key="1">
    <source>
        <dbReference type="SAM" id="Phobius"/>
    </source>
</evidence>
<sequence>MEFLYRLIVYLHVGSAVFSIGPFIILIPIVKKLRAADEKVQQAYLDIIKYTIRLIKHAGHVLVGSGALLIIMGPWTWKTSWIIATLIVMFGSVLFLARAFTPTMRIFHESTQNQPALIKNLLRSTWLYLILLMIMLWFMVAKPVLW</sequence>
<evidence type="ECO:0000313" key="3">
    <source>
        <dbReference type="Proteomes" id="UP001519293"/>
    </source>
</evidence>
<keyword evidence="1" id="KW-1133">Transmembrane helix</keyword>
<proteinExistence type="predicted"/>
<dbReference type="EMBL" id="JAGIKZ010000006">
    <property type="protein sequence ID" value="MBP2240998.1"/>
    <property type="molecule type" value="Genomic_DNA"/>
</dbReference>
<protein>
    <recommendedName>
        <fullName evidence="4">DUF2269 domain-containing protein</fullName>
    </recommendedName>
</protein>
<reference evidence="2 3" key="1">
    <citation type="submission" date="2021-03" db="EMBL/GenBank/DDBJ databases">
        <title>Genomic Encyclopedia of Type Strains, Phase IV (KMG-IV): sequencing the most valuable type-strain genomes for metagenomic binning, comparative biology and taxonomic classification.</title>
        <authorList>
            <person name="Goeker M."/>
        </authorList>
    </citation>
    <scope>NUCLEOTIDE SEQUENCE [LARGE SCALE GENOMIC DNA]</scope>
    <source>
        <strain evidence="2 3">DSM 26675</strain>
    </source>
</reference>